<dbReference type="GeneID" id="106477782"/>
<dbReference type="SUPFAM" id="SSF48264">
    <property type="entry name" value="Cytochrome P450"/>
    <property type="match status" value="1"/>
</dbReference>
<evidence type="ECO:0000256" key="12">
    <source>
        <dbReference type="ARBA" id="ARBA00023136"/>
    </source>
</evidence>
<keyword evidence="8" id="KW-0492">Microsome</keyword>
<keyword evidence="13" id="KW-1185">Reference proteome</keyword>
<evidence type="ECO:0000313" key="14">
    <source>
        <dbReference type="RefSeq" id="XP_013793762.2"/>
    </source>
</evidence>
<evidence type="ECO:0000256" key="10">
    <source>
        <dbReference type="ARBA" id="ARBA00023004"/>
    </source>
</evidence>
<keyword evidence="11" id="KW-0503">Monooxygenase</keyword>
<accession>A0ABM1C410</accession>
<evidence type="ECO:0000256" key="11">
    <source>
        <dbReference type="ARBA" id="ARBA00023033"/>
    </source>
</evidence>
<protein>
    <submittedName>
        <fullName evidence="14">Probable cytochrome P450 4s3</fullName>
    </submittedName>
</protein>
<evidence type="ECO:0000256" key="9">
    <source>
        <dbReference type="ARBA" id="ARBA00023002"/>
    </source>
</evidence>
<dbReference type="RefSeq" id="XP_013793762.2">
    <property type="nucleotide sequence ID" value="XM_013938308.2"/>
</dbReference>
<evidence type="ECO:0000256" key="1">
    <source>
        <dbReference type="ARBA" id="ARBA00001971"/>
    </source>
</evidence>
<evidence type="ECO:0000256" key="6">
    <source>
        <dbReference type="ARBA" id="ARBA00022723"/>
    </source>
</evidence>
<keyword evidence="6" id="KW-0479">Metal-binding</keyword>
<evidence type="ECO:0000256" key="2">
    <source>
        <dbReference type="ARBA" id="ARBA00004174"/>
    </source>
</evidence>
<keyword evidence="10" id="KW-0408">Iron</keyword>
<keyword evidence="9" id="KW-0560">Oxidoreductase</keyword>
<organism evidence="13 14">
    <name type="scientific">Limulus polyphemus</name>
    <name type="common">Atlantic horseshoe crab</name>
    <dbReference type="NCBI Taxonomy" id="6850"/>
    <lineage>
        <taxon>Eukaryota</taxon>
        <taxon>Metazoa</taxon>
        <taxon>Ecdysozoa</taxon>
        <taxon>Arthropoda</taxon>
        <taxon>Chelicerata</taxon>
        <taxon>Merostomata</taxon>
        <taxon>Xiphosura</taxon>
        <taxon>Limulidae</taxon>
        <taxon>Limulus</taxon>
    </lineage>
</organism>
<keyword evidence="7" id="KW-0256">Endoplasmic reticulum</keyword>
<dbReference type="InterPro" id="IPR050476">
    <property type="entry name" value="Insect_CytP450_Detox"/>
</dbReference>
<dbReference type="Proteomes" id="UP000694941">
    <property type="component" value="Unplaced"/>
</dbReference>
<sequence>MNYLDAVICETLRIYSPASFAERRALQDYTFDDIGLTIPKDTPVRFPIYAIHHDPKNFPEPEKFNPDR</sequence>
<evidence type="ECO:0000256" key="4">
    <source>
        <dbReference type="ARBA" id="ARBA00010617"/>
    </source>
</evidence>
<evidence type="ECO:0000256" key="3">
    <source>
        <dbReference type="ARBA" id="ARBA00004406"/>
    </source>
</evidence>
<dbReference type="Gene3D" id="1.10.630.10">
    <property type="entry name" value="Cytochrome P450"/>
    <property type="match status" value="1"/>
</dbReference>
<evidence type="ECO:0000256" key="8">
    <source>
        <dbReference type="ARBA" id="ARBA00022848"/>
    </source>
</evidence>
<dbReference type="PANTHER" id="PTHR24292:SF54">
    <property type="entry name" value="CYP9F3-RELATED"/>
    <property type="match status" value="1"/>
</dbReference>
<dbReference type="InterPro" id="IPR001128">
    <property type="entry name" value="Cyt_P450"/>
</dbReference>
<comment type="cofactor">
    <cofactor evidence="1">
        <name>heme</name>
        <dbReference type="ChEBI" id="CHEBI:30413"/>
    </cofactor>
</comment>
<comment type="similarity">
    <text evidence="4">Belongs to the cytochrome P450 family.</text>
</comment>
<keyword evidence="5" id="KW-0349">Heme</keyword>
<proteinExistence type="inferred from homology"/>
<name>A0ABM1C410_LIMPO</name>
<dbReference type="Pfam" id="PF00067">
    <property type="entry name" value="p450"/>
    <property type="match status" value="1"/>
</dbReference>
<dbReference type="PANTHER" id="PTHR24292">
    <property type="entry name" value="CYTOCHROME P450"/>
    <property type="match status" value="1"/>
</dbReference>
<gene>
    <name evidence="14" type="primary">LOC106477782</name>
</gene>
<evidence type="ECO:0000313" key="13">
    <source>
        <dbReference type="Proteomes" id="UP000694941"/>
    </source>
</evidence>
<comment type="subcellular location">
    <subcellularLocation>
        <location evidence="3">Endoplasmic reticulum membrane</location>
        <topology evidence="3">Peripheral membrane protein</topology>
    </subcellularLocation>
    <subcellularLocation>
        <location evidence="2">Microsome membrane</location>
        <topology evidence="2">Peripheral membrane protein</topology>
    </subcellularLocation>
</comment>
<keyword evidence="12" id="KW-0472">Membrane</keyword>
<dbReference type="InterPro" id="IPR036396">
    <property type="entry name" value="Cyt_P450_sf"/>
</dbReference>
<evidence type="ECO:0000256" key="7">
    <source>
        <dbReference type="ARBA" id="ARBA00022824"/>
    </source>
</evidence>
<evidence type="ECO:0000256" key="5">
    <source>
        <dbReference type="ARBA" id="ARBA00022617"/>
    </source>
</evidence>
<reference evidence="14" key="1">
    <citation type="submission" date="2025-08" db="UniProtKB">
        <authorList>
            <consortium name="RefSeq"/>
        </authorList>
    </citation>
    <scope>IDENTIFICATION</scope>
    <source>
        <tissue evidence="14">Muscle</tissue>
    </source>
</reference>